<reference evidence="2" key="2">
    <citation type="submission" date="2014-03" db="EMBL/GenBank/DDBJ databases">
        <authorList>
            <person name="Genoscope - CEA"/>
        </authorList>
    </citation>
    <scope>NUCLEOTIDE SEQUENCE</scope>
</reference>
<evidence type="ECO:0000256" key="1">
    <source>
        <dbReference type="SAM" id="MobiDB-lite"/>
    </source>
</evidence>
<protein>
    <submittedName>
        <fullName evidence="2">Uncharacterized protein</fullName>
    </submittedName>
</protein>
<sequence length="67" mass="7798">MRRYIRAFLVCMLFAVFSALYVYSKLFYSDLSTFLHRAAASKRSDIGQETRRGPDEAEPGDQHWYTG</sequence>
<evidence type="ECO:0000313" key="3">
    <source>
        <dbReference type="Proteomes" id="UP000193380"/>
    </source>
</evidence>
<evidence type="ECO:0000313" key="2">
    <source>
        <dbReference type="EMBL" id="CDR17923.1"/>
    </source>
</evidence>
<dbReference type="STRING" id="8022.A0A061A518"/>
<feature type="compositionally biased region" description="Basic and acidic residues" evidence="1">
    <location>
        <begin position="42"/>
        <end position="55"/>
    </location>
</feature>
<feature type="region of interest" description="Disordered" evidence="1">
    <location>
        <begin position="40"/>
        <end position="67"/>
    </location>
</feature>
<proteinExistence type="predicted"/>
<name>A0A061A518_ONCMY</name>
<reference evidence="2" key="1">
    <citation type="journal article" date="2014" name="Nat. Commun.">
        <title>The rainbow trout genome provides novel insights into evolution after whole-genome duplication in vertebrates.</title>
        <authorList>
            <person name="Berthelot C."/>
            <person name="Brunet F."/>
            <person name="Chalopin D."/>
            <person name="Juanchich A."/>
            <person name="Bernard M."/>
            <person name="Noel B."/>
            <person name="Bento P."/>
            <person name="Da Silva C."/>
            <person name="Labadie K."/>
            <person name="Alberti A."/>
            <person name="Aury J.M."/>
            <person name="Louis A."/>
            <person name="Dehais P."/>
            <person name="Bardou P."/>
            <person name="Montfort J."/>
            <person name="Klopp C."/>
            <person name="Cabau C."/>
            <person name="Gaspin C."/>
            <person name="Thorgaard G.H."/>
            <person name="Boussaha M."/>
            <person name="Quillet E."/>
            <person name="Guyomard R."/>
            <person name="Galiana D."/>
            <person name="Bobe J."/>
            <person name="Volff J.N."/>
            <person name="Genet C."/>
            <person name="Wincker P."/>
            <person name="Jaillon O."/>
            <person name="Roest Crollius H."/>
            <person name="Guiguen Y."/>
        </authorList>
    </citation>
    <scope>NUCLEOTIDE SEQUENCE [LARGE SCALE GENOMIC DNA]</scope>
</reference>
<dbReference type="Proteomes" id="UP000193380">
    <property type="component" value="Unassembled WGS sequence"/>
</dbReference>
<gene>
    <name evidence="2" type="ORF">GSONMT00062883001</name>
</gene>
<dbReference type="PaxDb" id="8022-A0A061A518"/>
<organism evidence="2 3">
    <name type="scientific">Oncorhynchus mykiss</name>
    <name type="common">Rainbow trout</name>
    <name type="synonym">Salmo gairdneri</name>
    <dbReference type="NCBI Taxonomy" id="8022"/>
    <lineage>
        <taxon>Eukaryota</taxon>
        <taxon>Metazoa</taxon>
        <taxon>Chordata</taxon>
        <taxon>Craniata</taxon>
        <taxon>Vertebrata</taxon>
        <taxon>Euteleostomi</taxon>
        <taxon>Actinopterygii</taxon>
        <taxon>Neopterygii</taxon>
        <taxon>Teleostei</taxon>
        <taxon>Protacanthopterygii</taxon>
        <taxon>Salmoniformes</taxon>
        <taxon>Salmonidae</taxon>
        <taxon>Salmoninae</taxon>
        <taxon>Oncorhynchus</taxon>
    </lineage>
</organism>
<accession>A0A061A518</accession>
<dbReference type="EMBL" id="FR973760">
    <property type="protein sequence ID" value="CDR17923.1"/>
    <property type="molecule type" value="Genomic_DNA"/>
</dbReference>
<dbReference type="AlphaFoldDB" id="A0A061A518"/>